<dbReference type="AlphaFoldDB" id="A0AAU9NPX2"/>
<name>A0AAU9NPX2_9ASTR</name>
<keyword evidence="1" id="KW-0732">Signal</keyword>
<protein>
    <recommendedName>
        <fullName evidence="4">Pollen Ole e 1 allergen and extensin family protein</fullName>
    </recommendedName>
</protein>
<evidence type="ECO:0000256" key="1">
    <source>
        <dbReference type="SAM" id="SignalP"/>
    </source>
</evidence>
<evidence type="ECO:0000313" key="3">
    <source>
        <dbReference type="Proteomes" id="UP001157418"/>
    </source>
</evidence>
<keyword evidence="3" id="KW-1185">Reference proteome</keyword>
<dbReference type="PANTHER" id="PTHR47273">
    <property type="entry name" value="EXPRESSED PROTEIN"/>
    <property type="match status" value="1"/>
</dbReference>
<accession>A0AAU9NPX2</accession>
<feature type="chain" id="PRO_5043336547" description="Pollen Ole e 1 allergen and extensin family protein" evidence="1">
    <location>
        <begin position="17"/>
        <end position="182"/>
    </location>
</feature>
<evidence type="ECO:0000313" key="2">
    <source>
        <dbReference type="EMBL" id="CAH1439880.1"/>
    </source>
</evidence>
<feature type="signal peptide" evidence="1">
    <location>
        <begin position="1"/>
        <end position="16"/>
    </location>
</feature>
<dbReference type="PANTHER" id="PTHR47273:SF17">
    <property type="entry name" value="PROTODERMAL FACTOR 1"/>
    <property type="match status" value="1"/>
</dbReference>
<dbReference type="EMBL" id="CAKMRJ010005412">
    <property type="protein sequence ID" value="CAH1439880.1"/>
    <property type="molecule type" value="Genomic_DNA"/>
</dbReference>
<dbReference type="Pfam" id="PF01190">
    <property type="entry name" value="Pollen_Ole_e_1"/>
    <property type="match status" value="1"/>
</dbReference>
<proteinExistence type="predicted"/>
<evidence type="ECO:0008006" key="4">
    <source>
        <dbReference type="Google" id="ProtNLM"/>
    </source>
</evidence>
<reference evidence="2 3" key="1">
    <citation type="submission" date="2022-01" db="EMBL/GenBank/DDBJ databases">
        <authorList>
            <person name="Xiong W."/>
            <person name="Schranz E."/>
        </authorList>
    </citation>
    <scope>NUCLEOTIDE SEQUENCE [LARGE SCALE GENOMIC DNA]</scope>
</reference>
<gene>
    <name evidence="2" type="ORF">LVIROSA_LOCUS26047</name>
</gene>
<comment type="caution">
    <text evidence="2">The sequence shown here is derived from an EMBL/GenBank/DDBJ whole genome shotgun (WGS) entry which is preliminary data.</text>
</comment>
<organism evidence="2 3">
    <name type="scientific">Lactuca virosa</name>
    <dbReference type="NCBI Taxonomy" id="75947"/>
    <lineage>
        <taxon>Eukaryota</taxon>
        <taxon>Viridiplantae</taxon>
        <taxon>Streptophyta</taxon>
        <taxon>Embryophyta</taxon>
        <taxon>Tracheophyta</taxon>
        <taxon>Spermatophyta</taxon>
        <taxon>Magnoliopsida</taxon>
        <taxon>eudicotyledons</taxon>
        <taxon>Gunneridae</taxon>
        <taxon>Pentapetalae</taxon>
        <taxon>asterids</taxon>
        <taxon>campanulids</taxon>
        <taxon>Asterales</taxon>
        <taxon>Asteraceae</taxon>
        <taxon>Cichorioideae</taxon>
        <taxon>Cichorieae</taxon>
        <taxon>Lactucinae</taxon>
        <taxon>Lactuca</taxon>
    </lineage>
</organism>
<sequence>MLFIFFIFLRPPTTTARNPLAELSSDDFLRSAAGYGEEKLSTVVVGGSLLCDVCFDGISNLQSNPITGASMVVSCNMGKKTSKSDWTKGRTNEYGDFLIDLPSHLHAVPNMEKRCIVRILHLPKTSPCHQALNGHHTRIKLSSVKNGFRTYTTHNIHLRPKYSLSKACIKKQSHVNPMVHTF</sequence>
<dbReference type="Proteomes" id="UP001157418">
    <property type="component" value="Unassembled WGS sequence"/>
</dbReference>